<comment type="caution">
    <text evidence="5">The sequence shown here is derived from an EMBL/GenBank/DDBJ whole genome shotgun (WGS) entry which is preliminary data.</text>
</comment>
<accession>A0A4Q9YR58</accession>
<evidence type="ECO:0000259" key="2">
    <source>
        <dbReference type="PROSITE" id="PS01180"/>
    </source>
</evidence>
<dbReference type="Gene3D" id="2.60.40.10">
    <property type="entry name" value="Immunoglobulins"/>
    <property type="match status" value="4"/>
</dbReference>
<dbReference type="PROSITE" id="PS01180">
    <property type="entry name" value="CUB"/>
    <property type="match status" value="1"/>
</dbReference>
<sequence>MKKTLLPPPSNLFEHLSPKSTQLIATLLLVLTLGFTTGTTAQCIGPYQYFESFRPAASKGTMTTTDGWTFGSGAVTPTTSSSQARSGLNVLVFGNTVGNTATTPAMSNPGTFSFWYKSTTTDTFTVEWSTDNFATSTSSTYSATSTYQLASITGFGGAASVKFRITITVGGGTLYVDDMACTSTIAADNKIVVSAWGAATSTITCNPVTVPASGNGTLNFYDQGGLYDNYNKSQTQIIHFAPATIGERVKFVFNSFVIDALSPNTNITVYDGDTTGATPFTGLNGVTSVANGTQVTSSHISGYITVKFVTTTSASALTVASTGFDITVSSVGAASITGLGAANGCLNANLVINGANLSGATAVTINGTAASIVSNTATVITVTPGAGTTGTGPVVVTLPSGAISAPTNYTIDATPSFSAGPSAATQNICLNGSATALSVTANNGGGTISKYEWYSNTTASTSGGTLVATNNTSATTNTYTPLTTTQGTLYYYVVVSNTTGCSATSAVSGAIVVDAPVVITAQPSTASQSLCISDTATALSVAATGGSLTYQWYSNAANNNTTGTPISGATSSTYTPPTVFGTKYYYCVVSNGAPCSSSVSSAVSGGVTVNPSPTGVSVTGGGSYCGSATLNASNGSSGTIYWQGTTSNGTSTATASTSQSVSASGTYYFRAQSAAGCWGNQGSATVTIETVTPGVATATAATGITTTGFTANWTAGANATGYYLDVATDAGFTSMVAGYSNLNVNNVLTYAITGLANSTTYYYRVRAYRNGCVAANSNTISCATTSPSYCTPNGSAYSQDPQGITNVTMGTINNTTGIEVTNYGNYTAFSTNVYAGATQSFSVTYRTGYTYDTSIWVDWNNDGDFADAGELVYQGNSASTIPATVTGSFAVPVLNSDSTSTIGAHRLRIGGTDFGPLTDPCRNGSWQAFEDYTLNVISVPPCSVSVPSALTTINVAATSATLVWSDSAMTPNTIYNYYVSTSNVAPPADGSNPVGMGTVTGALSANITGLTLGQTYYFWIRVKCDATNYSAWIGSATFTTSTLVVVNMSNGSQSTCNAKFYDSGGFSSVYTSGETYTYTFSPASGNNLKVVFNSFNTEPGYDFLSIYDGPNTSSTLLGTYSGTQIAAGQAFYSSAANGGSLTFKFVSDGSLTYSGWDANITCVNVPTITSFSPTFACAGSTPSVTLTGTNFTTASSVTFNGVAAAFTVVNSTTITATLPASATSGSIVVNTPDASGSSSSSFVVRPVPSTPNAGADVVICAGQSTNLSIAPVSTTGSLATTQVGGSGCTGGNMFNIVSGPSPITLNAFDIVPNSTGLQSVNVYYKVGTYVGSETNAAAWTLLGTYSVNGVAKVLINMPTANLVIPAATTYGIYINYDASYTIGSNTYSNTDLTINTGAGLCGSFSGVNASRTFNGKVYYLINATPTYAWTPSTGLSSAAVSNPVATPSSTTTYTVTTTVNGCTSLSDDVKVTVNPLPTATIPTAGGNICANSVVPITVTGVADSFTWTSSAANTLFTDATGSTPYIAGTNTTLVYIKTAVSATVTVTATNVSTCFVTASVSFSVVTKTFSGGLWTPAGPPANDGTENLVFAAGTYNSSGNLSGCSCTVSGATVTFNSGHNLSLVNGLTVSSGSITFNDGASLLQTNNVANTGNIIYKRNSTPCFKYDYTYWSSPVAGQTLVNLSPNSFADGFFEYNPTIPSWQQIFTGNTMSIGKGYLIRVPNTYPVSPALPINFTAVFSGVPNNGTIPLTVVHNPASELNLIGNPYPSAINATALVTDPGFNVNGNFLGGTLYFWSHNTNLNMTTGQYTFSDYAVWNVLGGVNTYYSGNLGSGNTNAPNGNIAAGQGFFAKTLASGTAYFRNSMRTGGATNTNANFYRTTSSAHTTSSTSDNGNTFEKHRIWLDIDNGADAYKQVLVGYIEGGTDGLDRLFDGEMVDNGNDVTFYSKVDNTKLTIQGRGLTFAPTDTFALGYKAKVANTYTITLSDFDGLFADQAIYLEDQLLNVVHNLKAGAYTFASEVGEFEHRFVLRFTSETLGVPTFSENSVVVYKNTDGLFVNSGQVPMQSVAVYDVTGRLITTQNHVNATQVRFATLPKTNQVLLVKITSETGAVVTKKVLY</sequence>
<evidence type="ECO:0000259" key="3">
    <source>
        <dbReference type="PROSITE" id="PS50835"/>
    </source>
</evidence>
<name>A0A4Q9YR58_9FLAO</name>
<dbReference type="InterPro" id="IPR036116">
    <property type="entry name" value="FN3_sf"/>
</dbReference>
<dbReference type="SMART" id="SM00429">
    <property type="entry name" value="IPT"/>
    <property type="match status" value="1"/>
</dbReference>
<dbReference type="EMBL" id="SJPE01000016">
    <property type="protein sequence ID" value="TBX65984.1"/>
    <property type="molecule type" value="Genomic_DNA"/>
</dbReference>
<dbReference type="InterPro" id="IPR045474">
    <property type="entry name" value="GEVED"/>
</dbReference>
<dbReference type="InterPro" id="IPR007110">
    <property type="entry name" value="Ig-like_dom"/>
</dbReference>
<keyword evidence="6" id="KW-1185">Reference proteome</keyword>
<protein>
    <submittedName>
        <fullName evidence="5">T9SS sorting signal type C domain-containing protein</fullName>
    </submittedName>
</protein>
<dbReference type="SMART" id="SM00060">
    <property type="entry name" value="FN3"/>
    <property type="match status" value="2"/>
</dbReference>
<dbReference type="Proteomes" id="UP000293300">
    <property type="component" value="Unassembled WGS sequence"/>
</dbReference>
<dbReference type="InterPro" id="IPR013783">
    <property type="entry name" value="Ig-like_fold"/>
</dbReference>
<evidence type="ECO:0000259" key="4">
    <source>
        <dbReference type="PROSITE" id="PS50853"/>
    </source>
</evidence>
<dbReference type="SUPFAM" id="SSF81296">
    <property type="entry name" value="E set domains"/>
    <property type="match status" value="2"/>
</dbReference>
<feature type="domain" description="Fibronectin type-III" evidence="4">
    <location>
        <begin position="946"/>
        <end position="1043"/>
    </location>
</feature>
<proteinExistence type="predicted"/>
<gene>
    <name evidence="5" type="ORF">EZL74_11465</name>
</gene>
<evidence type="ECO:0000313" key="5">
    <source>
        <dbReference type="EMBL" id="TBX65984.1"/>
    </source>
</evidence>
<dbReference type="PROSITE" id="PS50853">
    <property type="entry name" value="FN3"/>
    <property type="match status" value="2"/>
</dbReference>
<dbReference type="SUPFAM" id="SSF49265">
    <property type="entry name" value="Fibronectin type III"/>
    <property type="match status" value="1"/>
</dbReference>
<dbReference type="SMART" id="SM00042">
    <property type="entry name" value="CUB"/>
    <property type="match status" value="1"/>
</dbReference>
<organism evidence="5 6">
    <name type="scientific">Flavobacterium silvisoli</name>
    <dbReference type="NCBI Taxonomy" id="2529433"/>
    <lineage>
        <taxon>Bacteria</taxon>
        <taxon>Pseudomonadati</taxon>
        <taxon>Bacteroidota</taxon>
        <taxon>Flavobacteriia</taxon>
        <taxon>Flavobacteriales</taxon>
        <taxon>Flavobacteriaceae</taxon>
        <taxon>Flavobacterium</taxon>
    </lineage>
</organism>
<dbReference type="CDD" id="cd00041">
    <property type="entry name" value="CUB"/>
    <property type="match status" value="1"/>
</dbReference>
<dbReference type="RefSeq" id="WP_131476763.1">
    <property type="nucleotide sequence ID" value="NZ_SJPE01000016.1"/>
</dbReference>
<dbReference type="Gene3D" id="2.60.120.290">
    <property type="entry name" value="Spermadhesin, CUB domain"/>
    <property type="match status" value="1"/>
</dbReference>
<dbReference type="InterPro" id="IPR014756">
    <property type="entry name" value="Ig_E-set"/>
</dbReference>
<feature type="domain" description="CUB" evidence="2">
    <location>
        <begin position="1056"/>
        <end position="1163"/>
    </location>
</feature>
<keyword evidence="1" id="KW-1015">Disulfide bond</keyword>
<dbReference type="InterPro" id="IPR002909">
    <property type="entry name" value="IPT_dom"/>
</dbReference>
<dbReference type="Pfam" id="PF00431">
    <property type="entry name" value="CUB"/>
    <property type="match status" value="1"/>
</dbReference>
<dbReference type="Pfam" id="PF20009">
    <property type="entry name" value="GEVED"/>
    <property type="match status" value="1"/>
</dbReference>
<dbReference type="CDD" id="cd00603">
    <property type="entry name" value="IPT_PCSR"/>
    <property type="match status" value="1"/>
</dbReference>
<dbReference type="OrthoDB" id="1652165at2"/>
<dbReference type="PROSITE" id="PS50835">
    <property type="entry name" value="IG_LIKE"/>
    <property type="match status" value="1"/>
</dbReference>
<dbReference type="NCBIfam" id="NF033708">
    <property type="entry name" value="T9SS_Cterm_ChiA"/>
    <property type="match status" value="1"/>
</dbReference>
<feature type="domain" description="Ig-like" evidence="3">
    <location>
        <begin position="516"/>
        <end position="604"/>
    </location>
</feature>
<dbReference type="SUPFAM" id="SSF49854">
    <property type="entry name" value="Spermadhesin, CUB domain"/>
    <property type="match status" value="1"/>
</dbReference>
<dbReference type="CDD" id="cd00063">
    <property type="entry name" value="FN3"/>
    <property type="match status" value="1"/>
</dbReference>
<dbReference type="InterPro" id="IPR000859">
    <property type="entry name" value="CUB_dom"/>
</dbReference>
<dbReference type="Pfam" id="PF01833">
    <property type="entry name" value="TIG"/>
    <property type="match status" value="2"/>
</dbReference>
<feature type="domain" description="Fibronectin type-III" evidence="4">
    <location>
        <begin position="692"/>
        <end position="788"/>
    </location>
</feature>
<evidence type="ECO:0000313" key="6">
    <source>
        <dbReference type="Proteomes" id="UP000293300"/>
    </source>
</evidence>
<evidence type="ECO:0000256" key="1">
    <source>
        <dbReference type="ARBA" id="ARBA00023157"/>
    </source>
</evidence>
<reference evidence="5 6" key="1">
    <citation type="submission" date="2019-02" db="EMBL/GenBank/DDBJ databases">
        <title>Flavobacterium sp. RD-2-33 isolated from forest soil.</title>
        <authorList>
            <person name="Chaudhary D.K."/>
        </authorList>
    </citation>
    <scope>NUCLEOTIDE SEQUENCE [LARGE SCALE GENOMIC DNA]</scope>
    <source>
        <strain evidence="5 6">RD-2-33</strain>
    </source>
</reference>
<dbReference type="InterPro" id="IPR003961">
    <property type="entry name" value="FN3_dom"/>
</dbReference>
<dbReference type="Gene3D" id="2.60.40.2700">
    <property type="match status" value="1"/>
</dbReference>
<dbReference type="InterPro" id="IPR035914">
    <property type="entry name" value="Sperma_CUB_dom_sf"/>
</dbReference>